<proteinExistence type="predicted"/>
<feature type="transmembrane region" description="Helical" evidence="1">
    <location>
        <begin position="55"/>
        <end position="76"/>
    </location>
</feature>
<keyword evidence="3" id="KW-1185">Reference proteome</keyword>
<evidence type="ECO:0000313" key="2">
    <source>
        <dbReference type="EMBL" id="BBO76339.1"/>
    </source>
</evidence>
<feature type="transmembrane region" description="Helical" evidence="1">
    <location>
        <begin position="83"/>
        <end position="106"/>
    </location>
</feature>
<evidence type="ECO:0008006" key="4">
    <source>
        <dbReference type="Google" id="ProtNLM"/>
    </source>
</evidence>
<keyword evidence="1" id="KW-0472">Membrane</keyword>
<protein>
    <recommendedName>
        <fullName evidence="4">Vitamin K epoxide reductase domain-containing protein</fullName>
    </recommendedName>
</protein>
<dbReference type="AlphaFoldDB" id="A0A5K7Z850"/>
<evidence type="ECO:0000256" key="1">
    <source>
        <dbReference type="SAM" id="Phobius"/>
    </source>
</evidence>
<dbReference type="Proteomes" id="UP000427769">
    <property type="component" value="Chromosome"/>
</dbReference>
<name>A0A5K7Z850_9BACT</name>
<sequence length="122" mass="13849">MRWIGAALYLLLWLGSYGVIYAGACRDWVYYDKSCPIPLEGGCVHRFFRSGSGRFGVASLLWATFAYVMRVFLPLFIVVRERLVAIGLAHIGVLALFWIVHLYLAACPNCVNFRCPLNRETK</sequence>
<gene>
    <name evidence="2" type="ORF">DSCW_37560</name>
</gene>
<dbReference type="EMBL" id="AP021875">
    <property type="protein sequence ID" value="BBO76339.1"/>
    <property type="molecule type" value="Genomic_DNA"/>
</dbReference>
<dbReference type="RefSeq" id="WP_155305172.1">
    <property type="nucleotide sequence ID" value="NZ_AP021875.1"/>
</dbReference>
<reference evidence="2 3" key="1">
    <citation type="submission" date="2019-11" db="EMBL/GenBank/DDBJ databases">
        <title>Comparative genomics of hydrocarbon-degrading Desulfosarcina strains.</title>
        <authorList>
            <person name="Watanabe M."/>
            <person name="Kojima H."/>
            <person name="Fukui M."/>
        </authorList>
    </citation>
    <scope>NUCLEOTIDE SEQUENCE [LARGE SCALE GENOMIC DNA]</scope>
    <source>
        <strain evidence="2 3">PP31</strain>
    </source>
</reference>
<evidence type="ECO:0000313" key="3">
    <source>
        <dbReference type="Proteomes" id="UP000427769"/>
    </source>
</evidence>
<dbReference type="KEGG" id="dwd:DSCW_37560"/>
<organism evidence="2 3">
    <name type="scientific">Desulfosarcina widdelii</name>
    <dbReference type="NCBI Taxonomy" id="947919"/>
    <lineage>
        <taxon>Bacteria</taxon>
        <taxon>Pseudomonadati</taxon>
        <taxon>Thermodesulfobacteriota</taxon>
        <taxon>Desulfobacteria</taxon>
        <taxon>Desulfobacterales</taxon>
        <taxon>Desulfosarcinaceae</taxon>
        <taxon>Desulfosarcina</taxon>
    </lineage>
</organism>
<keyword evidence="1" id="KW-1133">Transmembrane helix</keyword>
<keyword evidence="1" id="KW-0812">Transmembrane</keyword>
<accession>A0A5K7Z850</accession>